<dbReference type="SUPFAM" id="SSF47323">
    <property type="entry name" value="Anticodon-binding domain of a subclass of class I aminoacyl-tRNA synthetases"/>
    <property type="match status" value="1"/>
</dbReference>
<feature type="binding site" evidence="12">
    <location>
        <position position="269"/>
    </location>
    <ligand>
        <name>ATP</name>
        <dbReference type="ChEBI" id="CHEBI:30616"/>
    </ligand>
</feature>
<evidence type="ECO:0000256" key="4">
    <source>
        <dbReference type="ARBA" id="ARBA00022490"/>
    </source>
</evidence>
<comment type="caution">
    <text evidence="16">The sequence shown here is derived from an EMBL/GenBank/DDBJ whole genome shotgun (WGS) entry which is preliminary data.</text>
</comment>
<keyword evidence="11 12" id="KW-0030">Aminoacyl-tRNA synthetase</keyword>
<feature type="domain" description="Cysteinyl-tRNA synthetase class Ia DALR" evidence="14">
    <location>
        <begin position="356"/>
        <end position="389"/>
    </location>
</feature>
<dbReference type="Gene3D" id="3.40.50.620">
    <property type="entry name" value="HUPs"/>
    <property type="match status" value="1"/>
</dbReference>
<dbReference type="Pfam" id="PF01406">
    <property type="entry name" value="tRNA-synt_1e"/>
    <property type="match status" value="1"/>
</dbReference>
<feature type="domain" description="tRNA synthetases class I catalytic" evidence="13">
    <location>
        <begin position="16"/>
        <end position="312"/>
    </location>
</feature>
<comment type="subunit">
    <text evidence="3 12">Monomer.</text>
</comment>
<reference evidence="17" key="1">
    <citation type="journal article" date="2019" name="Int. J. Syst. Evol. Microbiol.">
        <title>Halobacteriovorax valvorus sp. nov., a novel prokaryotic predator isolated from coastal seawater of China.</title>
        <authorList>
            <person name="Chen M.-X."/>
        </authorList>
    </citation>
    <scope>NUCLEOTIDE SEQUENCE [LARGE SCALE GENOMIC DNA]</scope>
    <source>
        <strain evidence="17">BL9</strain>
    </source>
</reference>
<dbReference type="InterPro" id="IPR009080">
    <property type="entry name" value="tRNAsynth_Ia_anticodon-bd"/>
</dbReference>
<comment type="catalytic activity">
    <reaction evidence="12">
        <text>tRNA(Cys) + L-cysteine + ATP = L-cysteinyl-tRNA(Cys) + AMP + diphosphate</text>
        <dbReference type="Rhea" id="RHEA:17773"/>
        <dbReference type="Rhea" id="RHEA-COMP:9661"/>
        <dbReference type="Rhea" id="RHEA-COMP:9679"/>
        <dbReference type="ChEBI" id="CHEBI:30616"/>
        <dbReference type="ChEBI" id="CHEBI:33019"/>
        <dbReference type="ChEBI" id="CHEBI:35235"/>
        <dbReference type="ChEBI" id="CHEBI:78442"/>
        <dbReference type="ChEBI" id="CHEBI:78517"/>
        <dbReference type="ChEBI" id="CHEBI:456215"/>
        <dbReference type="EC" id="6.1.1.16"/>
    </reaction>
</comment>
<dbReference type="SUPFAM" id="SSF52374">
    <property type="entry name" value="Nucleotidylyl transferase"/>
    <property type="match status" value="1"/>
</dbReference>
<dbReference type="InterPro" id="IPR014729">
    <property type="entry name" value="Rossmann-like_a/b/a_fold"/>
</dbReference>
<feature type="binding site" evidence="12">
    <location>
        <position position="29"/>
    </location>
    <ligand>
        <name>Zn(2+)</name>
        <dbReference type="ChEBI" id="CHEBI:29105"/>
    </ligand>
</feature>
<dbReference type="PANTHER" id="PTHR10890">
    <property type="entry name" value="CYSTEINYL-TRNA SYNTHETASE"/>
    <property type="match status" value="1"/>
</dbReference>
<keyword evidence="9 12" id="KW-0067">ATP-binding</keyword>
<evidence type="ECO:0000256" key="7">
    <source>
        <dbReference type="ARBA" id="ARBA00022741"/>
    </source>
</evidence>
<feature type="short sequence motif" description="'HIGH' region" evidence="12">
    <location>
        <begin position="31"/>
        <end position="41"/>
    </location>
</feature>
<protein>
    <recommendedName>
        <fullName evidence="12">Cysteine--tRNA ligase</fullName>
        <ecNumber evidence="12">6.1.1.16</ecNumber>
    </recommendedName>
    <alternativeName>
        <fullName evidence="12">Cysteinyl-tRNA synthetase</fullName>
        <shortName evidence="12">CysRS</shortName>
    </alternativeName>
</protein>
<dbReference type="PRINTS" id="PR00983">
    <property type="entry name" value="TRNASYNTHCYS"/>
</dbReference>
<evidence type="ECO:0000256" key="6">
    <source>
        <dbReference type="ARBA" id="ARBA00022723"/>
    </source>
</evidence>
<keyword evidence="17" id="KW-1185">Reference proteome</keyword>
<feature type="binding site" evidence="12">
    <location>
        <position position="209"/>
    </location>
    <ligand>
        <name>Zn(2+)</name>
        <dbReference type="ChEBI" id="CHEBI:29105"/>
    </ligand>
</feature>
<feature type="binding site" evidence="12">
    <location>
        <position position="238"/>
    </location>
    <ligand>
        <name>Zn(2+)</name>
        <dbReference type="ChEBI" id="CHEBI:29105"/>
    </ligand>
</feature>
<dbReference type="CDD" id="cd00672">
    <property type="entry name" value="CysRS_core"/>
    <property type="match status" value="1"/>
</dbReference>
<keyword evidence="10 12" id="KW-0648">Protein biosynthesis</keyword>
<evidence type="ECO:0000259" key="13">
    <source>
        <dbReference type="Pfam" id="PF01406"/>
    </source>
</evidence>
<feature type="domain" description="Cysteinyl-tRNA ligase anticodon binding" evidence="15">
    <location>
        <begin position="439"/>
        <end position="482"/>
    </location>
</feature>
<evidence type="ECO:0000313" key="17">
    <source>
        <dbReference type="Proteomes" id="UP000443582"/>
    </source>
</evidence>
<dbReference type="Gene3D" id="1.20.120.1910">
    <property type="entry name" value="Cysteine-tRNA ligase, C-terminal anti-codon recognition domain"/>
    <property type="match status" value="1"/>
</dbReference>
<evidence type="ECO:0000256" key="9">
    <source>
        <dbReference type="ARBA" id="ARBA00022840"/>
    </source>
</evidence>
<dbReference type="Pfam" id="PF09190">
    <property type="entry name" value="DALR_2"/>
    <property type="match status" value="1"/>
</dbReference>
<organism evidence="16 17">
    <name type="scientific">Halobacteriovorax vibrionivorans</name>
    <dbReference type="NCBI Taxonomy" id="2152716"/>
    <lineage>
        <taxon>Bacteria</taxon>
        <taxon>Pseudomonadati</taxon>
        <taxon>Bdellovibrionota</taxon>
        <taxon>Bacteriovoracia</taxon>
        <taxon>Bacteriovoracales</taxon>
        <taxon>Halobacteriovoraceae</taxon>
        <taxon>Halobacteriovorax</taxon>
    </lineage>
</organism>
<comment type="cofactor">
    <cofactor evidence="12">
        <name>Zn(2+)</name>
        <dbReference type="ChEBI" id="CHEBI:29105"/>
    </cofactor>
    <text evidence="12">Binds 1 zinc ion per subunit.</text>
</comment>
<evidence type="ECO:0000256" key="5">
    <source>
        <dbReference type="ARBA" id="ARBA00022598"/>
    </source>
</evidence>
<dbReference type="RefSeq" id="WP_114705351.1">
    <property type="nucleotide sequence ID" value="NZ_QDKL01000001.1"/>
</dbReference>
<dbReference type="Proteomes" id="UP000443582">
    <property type="component" value="Unassembled WGS sequence"/>
</dbReference>
<evidence type="ECO:0000256" key="1">
    <source>
        <dbReference type="ARBA" id="ARBA00004496"/>
    </source>
</evidence>
<evidence type="ECO:0000256" key="10">
    <source>
        <dbReference type="ARBA" id="ARBA00022917"/>
    </source>
</evidence>
<evidence type="ECO:0000256" key="12">
    <source>
        <dbReference type="HAMAP-Rule" id="MF_00041"/>
    </source>
</evidence>
<dbReference type="InterPro" id="IPR015803">
    <property type="entry name" value="Cys-tRNA-ligase"/>
</dbReference>
<dbReference type="NCBIfam" id="TIGR00435">
    <property type="entry name" value="cysS"/>
    <property type="match status" value="1"/>
</dbReference>
<feature type="short sequence motif" description="'KMSKS' region" evidence="12">
    <location>
        <begin position="266"/>
        <end position="270"/>
    </location>
</feature>
<gene>
    <name evidence="12" type="primary">cysS</name>
    <name evidence="16" type="ORF">DAY19_01145</name>
</gene>
<dbReference type="HAMAP" id="MF_00041">
    <property type="entry name" value="Cys_tRNA_synth"/>
    <property type="match status" value="1"/>
</dbReference>
<accession>A0ABY0IHI1</accession>
<evidence type="ECO:0000256" key="2">
    <source>
        <dbReference type="ARBA" id="ARBA00005594"/>
    </source>
</evidence>
<keyword evidence="5 12" id="KW-0436">Ligase</keyword>
<proteinExistence type="inferred from homology"/>
<evidence type="ECO:0000259" key="14">
    <source>
        <dbReference type="Pfam" id="PF09190"/>
    </source>
</evidence>
<dbReference type="EMBL" id="QDKL01000001">
    <property type="protein sequence ID" value="RZF22406.1"/>
    <property type="molecule type" value="Genomic_DNA"/>
</dbReference>
<comment type="similarity">
    <text evidence="2 12">Belongs to the class-I aminoacyl-tRNA synthetase family.</text>
</comment>
<sequence>MSLVVYNTLTKKKETFKPLEEGKVKLYLCGPTVYGPLHIGNFRGPIFFNFARNWMEHIGYDVNFVYNYTDVDDKIINKANEEGVDSLEISERYIKYFQEDFGRLGLRPHTHNPKVTDYIPQIIEYVQGIIDNGMAYVVDGEVFYETTKLDSYGELSGVNLDELNSGERVEVDERKKDPKDFVLWKPAKEGEPSWDSPWGKGRPGWHIECSAMIKSILGKSIDIHGGGIDLIFPHHENEIAQGVGCNSCKYVNYWMHNNFINMSGEKMSKSLGNIITARAFMDEYHPEVLKYIMLSTHYRSMLDVTDEKIDQAFSGSIRVYRALQVAKHAATFATNDSAKVNKKLAEELSRLDKKIEKACNDDFNTSEMMSAIYEAVKTFNALNLEKKAKDVNSAPTAIAFSEWIAKYGRMSALFAMDPEQFLNEIKEVQIRRKGIALEKVEELLAKRADARAAKDWDAADSARDELNALGIDFQESGDEVTWSVRV</sequence>
<comment type="subcellular location">
    <subcellularLocation>
        <location evidence="1 12">Cytoplasm</location>
    </subcellularLocation>
</comment>
<keyword evidence="7 12" id="KW-0547">Nucleotide-binding</keyword>
<evidence type="ECO:0000259" key="15">
    <source>
        <dbReference type="Pfam" id="PF23493"/>
    </source>
</evidence>
<dbReference type="InterPro" id="IPR015273">
    <property type="entry name" value="Cys-tRNA-synt_Ia_DALR"/>
</dbReference>
<dbReference type="PANTHER" id="PTHR10890:SF3">
    <property type="entry name" value="CYSTEINE--TRNA LIGASE, CYTOPLASMIC"/>
    <property type="match status" value="1"/>
</dbReference>
<keyword evidence="6 12" id="KW-0479">Metal-binding</keyword>
<evidence type="ECO:0000256" key="11">
    <source>
        <dbReference type="ARBA" id="ARBA00023146"/>
    </source>
</evidence>
<dbReference type="EC" id="6.1.1.16" evidence="12"/>
<feature type="binding site" evidence="12">
    <location>
        <position position="234"/>
    </location>
    <ligand>
        <name>Zn(2+)</name>
        <dbReference type="ChEBI" id="CHEBI:29105"/>
    </ligand>
</feature>
<keyword evidence="8 12" id="KW-0862">Zinc</keyword>
<keyword evidence="4 12" id="KW-0963">Cytoplasm</keyword>
<dbReference type="InterPro" id="IPR032678">
    <property type="entry name" value="tRNA-synt_1_cat_dom"/>
</dbReference>
<dbReference type="Pfam" id="PF23493">
    <property type="entry name" value="CysS_C"/>
    <property type="match status" value="1"/>
</dbReference>
<dbReference type="InterPro" id="IPR024909">
    <property type="entry name" value="Cys-tRNA/MSH_ligase"/>
</dbReference>
<name>A0ABY0IHI1_9BACT</name>
<evidence type="ECO:0000256" key="8">
    <source>
        <dbReference type="ARBA" id="ARBA00022833"/>
    </source>
</evidence>
<dbReference type="InterPro" id="IPR056411">
    <property type="entry name" value="CysS_C"/>
</dbReference>
<evidence type="ECO:0000313" key="16">
    <source>
        <dbReference type="EMBL" id="RZF22406.1"/>
    </source>
</evidence>
<dbReference type="GO" id="GO:0004817">
    <property type="term" value="F:cysteine-tRNA ligase activity"/>
    <property type="evidence" value="ECO:0007669"/>
    <property type="project" value="UniProtKB-EC"/>
</dbReference>
<evidence type="ECO:0000256" key="3">
    <source>
        <dbReference type="ARBA" id="ARBA00011245"/>
    </source>
</evidence>